<accession>A0A3R9ZJT3</accession>
<keyword evidence="2" id="KW-1185">Reference proteome</keyword>
<name>A0A3R9ZJT3_9RICK</name>
<organism evidence="1 2">
    <name type="scientific">Candidatus Aquarickettsia rohweri</name>
    <dbReference type="NCBI Taxonomy" id="2602574"/>
    <lineage>
        <taxon>Bacteria</taxon>
        <taxon>Pseudomonadati</taxon>
        <taxon>Pseudomonadota</taxon>
        <taxon>Alphaproteobacteria</taxon>
        <taxon>Rickettsiales</taxon>
        <taxon>Candidatus Midichloriaceae</taxon>
        <taxon>Candidatus Aquarickettsia</taxon>
    </lineage>
</organism>
<sequence>MHTYTPWAVMKYLNTAYSTKDLEPRNYWSKSGASTILQKLFTKEKCLNSHISNKFLELSTNKTFKLKFDNQISLFKYNWYHDVDNEEFFTYLLVNSGYFSVKKSDQDFEFSIPNAELLEEFKEILTRDDKQCDEILENLKKSNYLKAVNFIKSNDYDGFSKIFEEGKIKCHDYSMNFNFLQLSIIYSSNNIFNYLLNSTCIEELFNFKDTKYGLLPLDYAIILQKDSYLESFKKNYSEEVDMHINEYNSFTLALCYVSSQFDNYPHFSNGIKGATLFTLIGLIVDWTGYIKNYWVQKLIYVPGIISLFAGRSKIDDNNNIEYCKEYDYYQSINVTAPEKFETLQQYRKYIQDDQDNNTYASIGPCTDKELNSLDVNVFNNSVYSEEKIVFNLCEISAA</sequence>
<dbReference type="Proteomes" id="UP000279470">
    <property type="component" value="Unassembled WGS sequence"/>
</dbReference>
<comment type="caution">
    <text evidence="1">The sequence shown here is derived from an EMBL/GenBank/DDBJ whole genome shotgun (WGS) entry which is preliminary data.</text>
</comment>
<dbReference type="AlphaFoldDB" id="A0A3R9ZJT3"/>
<evidence type="ECO:0000313" key="1">
    <source>
        <dbReference type="EMBL" id="RST63858.1"/>
    </source>
</evidence>
<dbReference type="EMBL" id="RXFM01000071">
    <property type="protein sequence ID" value="RST63858.1"/>
    <property type="molecule type" value="Genomic_DNA"/>
</dbReference>
<evidence type="ECO:0000313" key="2">
    <source>
        <dbReference type="Proteomes" id="UP000279470"/>
    </source>
</evidence>
<gene>
    <name evidence="1" type="ORF">EIC27_05065</name>
</gene>
<reference evidence="2" key="1">
    <citation type="submission" date="2018-11" db="EMBL/GenBank/DDBJ databases">
        <title>Phylogenetic, genomic, and biogeographic characterization of a novel and ubiquitous marine invertebrate-associated Rickettsiales parasite, Candidatus Marinoinvertebrata rohwerii, gen. nov., sp. nov.</title>
        <authorList>
            <person name="Klinges J.G."/>
            <person name="Rosales S.M."/>
            <person name="Mcminds R."/>
            <person name="Shaver E.C."/>
            <person name="Shantz A."/>
            <person name="Peters E.C."/>
            <person name="Burkepile D.E."/>
            <person name="Silliman B.R."/>
            <person name="Vega Thurber R.L."/>
        </authorList>
    </citation>
    <scope>NUCLEOTIDE SEQUENCE [LARGE SCALE GENOMIC DNA]</scope>
    <source>
        <strain evidence="2">a_cerv_44</strain>
    </source>
</reference>
<protein>
    <submittedName>
        <fullName evidence="1">Uncharacterized protein</fullName>
    </submittedName>
</protein>
<proteinExistence type="predicted"/>